<keyword evidence="4" id="KW-1185">Reference proteome</keyword>
<evidence type="ECO:0000256" key="2">
    <source>
        <dbReference type="SAM" id="SignalP"/>
    </source>
</evidence>
<proteinExistence type="predicted"/>
<keyword evidence="2" id="KW-0732">Signal</keyword>
<dbReference type="KEGG" id="cdes:C0J27_00900"/>
<feature type="region of interest" description="Disordered" evidence="1">
    <location>
        <begin position="122"/>
        <end position="143"/>
    </location>
</feature>
<evidence type="ECO:0000256" key="1">
    <source>
        <dbReference type="SAM" id="MobiDB-lite"/>
    </source>
</evidence>
<dbReference type="Proteomes" id="UP000254834">
    <property type="component" value="Chromosome"/>
</dbReference>
<feature type="region of interest" description="Disordered" evidence="1">
    <location>
        <begin position="34"/>
        <end position="83"/>
    </location>
</feature>
<organism evidence="3 4">
    <name type="scientific">Candidatus Chromulinivorax destructor</name>
    <dbReference type="NCBI Taxonomy" id="2066483"/>
    <lineage>
        <taxon>Bacteria</taxon>
        <taxon>Candidatus Babelota</taxon>
        <taxon>Candidatus Babeliae</taxon>
        <taxon>Candidatus Babeliales</taxon>
        <taxon>Candidatus Chromulinivoraceae</taxon>
        <taxon>Candidatus Chromulinivorax</taxon>
    </lineage>
</organism>
<feature type="compositionally biased region" description="Low complexity" evidence="1">
    <location>
        <begin position="129"/>
        <end position="141"/>
    </location>
</feature>
<dbReference type="RefSeq" id="WP_115585325.1">
    <property type="nucleotide sequence ID" value="NZ_CP025544.1"/>
</dbReference>
<protein>
    <submittedName>
        <fullName evidence="3">Uncharacterized protein</fullName>
    </submittedName>
</protein>
<evidence type="ECO:0000313" key="3">
    <source>
        <dbReference type="EMBL" id="AXK60310.1"/>
    </source>
</evidence>
<dbReference type="EMBL" id="CP025544">
    <property type="protein sequence ID" value="AXK60310.1"/>
    <property type="molecule type" value="Genomic_DNA"/>
</dbReference>
<sequence length="514" mass="57539">MNVYTKLMNSLALCLLCLSHCIPIVPVSFTESEGKAADGNAPIQQSHRTEHSQAEKAIESERAVENQHTADNHNKNDQGQQTLPSKQATAIDFNSNVDTHGYDEGVDLTSFAQDVTVQAVSEPLFPDGSTKSTQSTKSTMQKPDDSIAQVMQESLPQGQKVMTMGRREDGSHYMVSGKVKEKVEDGSVKVKTIQILEFDAHGQPLQDENGVIESTTLDIDAYKNELTASRQILLQKAQQELAEFKRPENLEKQAEAYKKQQDAYNKAIATRDNLELMAQTDLSVQDAYQQAEKNLDILRQEISLEDPADVMKRMENTVIKYSDKTTKVSIAKNNLDEARQIAIDTNNKITTLQEAYDNEKDPVKRSQISNELQGAKNSKIFIDQNVKDVAAKLERAKKSSDAVEQKDFGSIFDDITLQFVKDPDVMESLLHNEDYKIYKNQVTQEVYAPTTFESIKSQAARATNVIYQTSTFMADVDLGKAFKVKTPNPSKLFKSLAQDAKYAFKNVKEKINQS</sequence>
<feature type="chain" id="PRO_5016575002" evidence="2">
    <location>
        <begin position="25"/>
        <end position="514"/>
    </location>
</feature>
<name>A0A345ZAJ3_9BACT</name>
<feature type="signal peptide" evidence="2">
    <location>
        <begin position="1"/>
        <end position="24"/>
    </location>
</feature>
<reference evidence="3 4" key="1">
    <citation type="submission" date="2017-12" db="EMBL/GenBank/DDBJ databases">
        <title>Chromulinavorax destructans is a abundant pathogen of dominant heterotrophic picoflagllates.</title>
        <authorList>
            <person name="Deeg C.M."/>
            <person name="Zimmer M."/>
            <person name="Suttle C.A."/>
        </authorList>
    </citation>
    <scope>NUCLEOTIDE SEQUENCE [LARGE SCALE GENOMIC DNA]</scope>
    <source>
        <strain evidence="3 4">SeV1</strain>
    </source>
</reference>
<gene>
    <name evidence="3" type="ORF">C0J27_00900</name>
</gene>
<accession>A0A345ZAJ3</accession>
<dbReference type="AlphaFoldDB" id="A0A345ZAJ3"/>
<feature type="compositionally biased region" description="Basic and acidic residues" evidence="1">
    <location>
        <begin position="47"/>
        <end position="76"/>
    </location>
</feature>
<evidence type="ECO:0000313" key="4">
    <source>
        <dbReference type="Proteomes" id="UP000254834"/>
    </source>
</evidence>